<evidence type="ECO:0000259" key="2">
    <source>
        <dbReference type="SMART" id="SM00912"/>
    </source>
</evidence>
<comment type="caution">
    <text evidence="3">The sequence shown here is derived from an EMBL/GenBank/DDBJ whole genome shotgun (WGS) entry which is preliminary data.</text>
</comment>
<gene>
    <name evidence="3" type="ORF">NJ959_15340</name>
</gene>
<dbReference type="RefSeq" id="WP_254012582.1">
    <property type="nucleotide sequence ID" value="NZ_JAMZMM010000143.1"/>
</dbReference>
<keyword evidence="4" id="KW-1185">Reference proteome</keyword>
<organism evidence="3 4">
    <name type="scientific">Limnofasciculus baicalensis BBK-W-15</name>
    <dbReference type="NCBI Taxonomy" id="2699891"/>
    <lineage>
        <taxon>Bacteria</taxon>
        <taxon>Bacillati</taxon>
        <taxon>Cyanobacteriota</taxon>
        <taxon>Cyanophyceae</taxon>
        <taxon>Coleofasciculales</taxon>
        <taxon>Coleofasciculaceae</taxon>
        <taxon>Limnofasciculus</taxon>
        <taxon>Limnofasciculus baicalensis</taxon>
    </lineage>
</organism>
<reference evidence="3" key="1">
    <citation type="submission" date="2022-06" db="EMBL/GenBank/DDBJ databases">
        <title>New cyanobacteria of genus Symplocastrum in benthos of Lake Baikal.</title>
        <authorList>
            <person name="Sorokovikova E."/>
            <person name="Tikhonova I."/>
            <person name="Krasnopeev A."/>
            <person name="Evseev P."/>
            <person name="Gladkikh A."/>
            <person name="Belykh O."/>
        </authorList>
    </citation>
    <scope>NUCLEOTIDE SEQUENCE</scope>
    <source>
        <strain evidence="3">BBK-W-15</strain>
    </source>
</reference>
<name>A0AAE3KPM3_9CYAN</name>
<feature type="chain" id="PRO_5041986650" evidence="1">
    <location>
        <begin position="29"/>
        <end position="1726"/>
    </location>
</feature>
<keyword evidence="1" id="KW-0732">Signal</keyword>
<dbReference type="SUPFAM" id="SSF51126">
    <property type="entry name" value="Pectin lyase-like"/>
    <property type="match status" value="1"/>
</dbReference>
<dbReference type="EMBL" id="JAMZMM010000143">
    <property type="protein sequence ID" value="MCP2729808.1"/>
    <property type="molecule type" value="Genomic_DNA"/>
</dbReference>
<dbReference type="Proteomes" id="UP001204953">
    <property type="component" value="Unassembled WGS sequence"/>
</dbReference>
<dbReference type="InterPro" id="IPR012334">
    <property type="entry name" value="Pectin_lyas_fold"/>
</dbReference>
<dbReference type="InterPro" id="IPR011050">
    <property type="entry name" value="Pectin_lyase_fold/virulence"/>
</dbReference>
<feature type="domain" description="Filamentous haemagglutinin FhaB/tRNA nuclease CdiA-like TPS" evidence="2">
    <location>
        <begin position="33"/>
        <end position="147"/>
    </location>
</feature>
<dbReference type="NCBIfam" id="TIGR01901">
    <property type="entry name" value="adhes_NPXG"/>
    <property type="match status" value="1"/>
</dbReference>
<dbReference type="InterPro" id="IPR024983">
    <property type="entry name" value="CHAT_dom"/>
</dbReference>
<dbReference type="Pfam" id="PF05860">
    <property type="entry name" value="TPS"/>
    <property type="match status" value="1"/>
</dbReference>
<sequence length="1726" mass="180140">MVRITQTISLLLPILSLVATLTSTPLEAQPITAAADATGTVVTQNGNRFDIHGGSLSGDSANLFHSFAQFGLSEGQIANFLSNPQIQNILGRVVGGDASIINGLIQVTGGNSNLFLLNPAGIIFGVNARLNVPADFVATTATGIGFGNHNWFNGFGSNDYRNLVGTPNSFAFDLSSGGSIINAGSLAVGQGQNLMLLGGSVVSTGALTAPGGNIIISAVPGERLVRVSQPGNLLSLEIELPRDKNGLPLPITPLDLAGLLTGNSGNMETGLRVNSAGVVQLAGSDFGVGDGDVVAKDVTAQTASLSAANNLILVESRLQTTGDLNLLAGDRVLVRDSVANPFVANAGGDLYVQGNQGIDILALNHLAQTPFVSGGNLSLVSDGIISRDAHFISGGNISILKLSGEPTNFVTLYDPIDIVAGDFSAAGYTGPAYKVQAGGRITFSGDITITSPDANFAGATPGTDEFLLGNFRALILRAGDDITITGKTLTSNITGDAGPIILQAGGNISTGRLEALSNGNTPGNGGNISLDAGGNIAVTDLIRSWTITNDSGDITIKAIGDISFSNCASASVCLESFANNQFGLAVGDSGDVSIISEQGNINASGATINSGSGGGNGKAGNITLQANNDIIISNIWAELVSSNSVNSGTISLTSKTGIIDTRTGFIDINSSVAKSGSVILNAPSGIYTGNIQATGLLGGGTIAFKSNGFIDTSRGTLNSSSTNGNGGSVKLDAVGDIFTADISTNSQSGAGGKITITSNIGRINTTAGTLNSSSENGNGGAIKLEARNGITTDILNSNGSLNGGDIYLDTNNGAIDTSGGIISAVGGKNGGDITLESRNDITTGRVTTFLSGFNGNSGDIKITSTKGNIDTSAGALITAAGTGSGGDITLNAINGSINTSQISAVSQASQGGKIELMASNNDTHNITVGGNIETNENSISFDGVVILGGDVSVTRAGRGKNNSISFDGSVILADDITVGIKGNGNIIFNNTVDGNRQLTINPDIGIVKFNDIIGGSTPLNRLTVKGNINTNNATGLDIIVNNNIVTENITSPGGINLTSNNGYIQTGNIISPGGTTLSSNRLIQTENITSPGGITLTSKNAQITTDILDTSNSNGDGGNVTLNAHGNIKVSYINAQSINNGSGGNVSINADIDSPSYFQATDSFTDKNGINASISTAGSKDGGTIIIYHGGDGKTSFILGNSQTNGTEGAITRGDDAEIRTINPTRDYYFTHKQDSDRLQIISVLGAVPIPPTPIPIPEPNPPQIPVENPIESLANLVGDILNTKPIINKKDETGDYNILWNFPNEQTLSLNVPFTDPVAEIDQLFEDQYEEYFGENLTDEDVTAETILETLKTIKEQTGKSAVVVYARSLPEGLELILVHPENGNIRKVIPSATPTLLNQTLEDFYENVRDPSETNGYKASSQQLYQWFITPIESYLEKLNIDTLIFSMGKGLRQISMAALYDGKQFLVEKYSLGSIPSISLTNSRYQSLKNAQVLAMGVSNFQELNDLSQKLEKLPAVPLELTLITQNLWSGESFLNNQFTLDNLQTESRRKPFEIIHLATHANFNDGNPSNSYIQLWDTQLTLDKLRQMGWHQPPQIELLTLSACTTTLGNEQAELGFTGLAVQAGVKSALGSLWKVSDEGTLALMSEFYWQLKQPNVTIKAEALRQAQIAMLRGEVYFEGGKLQGLENLGEIQLPDELKLQGNKKLSHPYYWAGFTMIGSPW</sequence>
<evidence type="ECO:0000313" key="3">
    <source>
        <dbReference type="EMBL" id="MCP2729808.1"/>
    </source>
</evidence>
<evidence type="ECO:0000313" key="4">
    <source>
        <dbReference type="Proteomes" id="UP001204953"/>
    </source>
</evidence>
<dbReference type="Pfam" id="PF12770">
    <property type="entry name" value="CHAT"/>
    <property type="match status" value="1"/>
</dbReference>
<feature type="signal peptide" evidence="1">
    <location>
        <begin position="1"/>
        <end position="28"/>
    </location>
</feature>
<accession>A0AAE3KPM3</accession>
<dbReference type="SMART" id="SM00912">
    <property type="entry name" value="Haemagg_act"/>
    <property type="match status" value="1"/>
</dbReference>
<proteinExistence type="predicted"/>
<protein>
    <submittedName>
        <fullName evidence="3">CHAT domain-containing protein</fullName>
    </submittedName>
</protein>
<evidence type="ECO:0000256" key="1">
    <source>
        <dbReference type="SAM" id="SignalP"/>
    </source>
</evidence>
<dbReference type="Gene3D" id="2.160.20.10">
    <property type="entry name" value="Single-stranded right-handed beta-helix, Pectin lyase-like"/>
    <property type="match status" value="2"/>
</dbReference>
<dbReference type="InterPro" id="IPR008638">
    <property type="entry name" value="FhaB/CdiA-like_TPS"/>
</dbReference>